<dbReference type="InterPro" id="IPR002696">
    <property type="entry name" value="Membr_insert_effic_factor_YidD"/>
</dbReference>
<dbReference type="EMBL" id="CP014163">
    <property type="protein sequence ID" value="AMC00048.1"/>
    <property type="molecule type" value="Genomic_DNA"/>
</dbReference>
<feature type="region of interest" description="Disordered" evidence="1">
    <location>
        <begin position="43"/>
        <end position="67"/>
    </location>
</feature>
<evidence type="ECO:0008006" key="4">
    <source>
        <dbReference type="Google" id="ProtNLM"/>
    </source>
</evidence>
<proteinExistence type="predicted"/>
<protein>
    <recommendedName>
        <fullName evidence="4">Membrane protein insertion efficiency factor YidD</fullName>
    </recommendedName>
</protein>
<gene>
    <name evidence="2" type="ORF">AWM75_04875</name>
</gene>
<dbReference type="Pfam" id="PF01809">
    <property type="entry name" value="YidD"/>
    <property type="match status" value="1"/>
</dbReference>
<evidence type="ECO:0000256" key="1">
    <source>
        <dbReference type="SAM" id="MobiDB-lite"/>
    </source>
</evidence>
<evidence type="ECO:0000313" key="3">
    <source>
        <dbReference type="Proteomes" id="UP000062260"/>
    </source>
</evidence>
<dbReference type="Proteomes" id="UP000062260">
    <property type="component" value="Chromosome"/>
</dbReference>
<accession>A0A0X8FMN9</accession>
<reference evidence="3" key="2">
    <citation type="submission" date="2016-01" db="EMBL/GenBank/DDBJ databases">
        <title>Six Aerococcus type strain genome sequencing and assembly using PacBio and Illumina Hiseq.</title>
        <authorList>
            <person name="Carkaci D."/>
            <person name="Dargis R."/>
            <person name="Nielsen X.C."/>
            <person name="Skovgaard O."/>
            <person name="Fuursted K."/>
            <person name="Christensen J.J."/>
        </authorList>
    </citation>
    <scope>NUCLEOTIDE SEQUENCE [LARGE SCALE GENOMIC DNA]</scope>
    <source>
        <strain evidence="3">CCUG42038B</strain>
    </source>
</reference>
<dbReference type="KEGG" id="auh:AWM75_04875"/>
<sequence>MLRALDKHGLVKGLMMGTGRILRCHPFARGGFDPVPDHFTLRRNRSNDLPEAEKQALIADHHRRHHH</sequence>
<feature type="compositionally biased region" description="Basic and acidic residues" evidence="1">
    <location>
        <begin position="43"/>
        <end position="54"/>
    </location>
</feature>
<evidence type="ECO:0000313" key="2">
    <source>
        <dbReference type="EMBL" id="AMC00048.1"/>
    </source>
</evidence>
<name>A0A0X8FMN9_9LACT</name>
<keyword evidence="3" id="KW-1185">Reference proteome</keyword>
<dbReference type="AlphaFoldDB" id="A0A0X8FMN9"/>
<organism evidence="2 3">
    <name type="scientific">Aerococcus urinaehominis</name>
    <dbReference type="NCBI Taxonomy" id="128944"/>
    <lineage>
        <taxon>Bacteria</taxon>
        <taxon>Bacillati</taxon>
        <taxon>Bacillota</taxon>
        <taxon>Bacilli</taxon>
        <taxon>Lactobacillales</taxon>
        <taxon>Aerococcaceae</taxon>
        <taxon>Aerococcus</taxon>
    </lineage>
</organism>
<dbReference type="SMART" id="SM01234">
    <property type="entry name" value="Haemolytic"/>
    <property type="match status" value="1"/>
</dbReference>
<dbReference type="STRING" id="128944.AWM75_04875"/>
<reference evidence="2 3" key="1">
    <citation type="journal article" date="2016" name="Genome Announc.">
        <title>Complete Genome Sequences of Aerococcus christensenii CCUG 28831T, Aerococcus sanguinicola CCUG 43001T, Aerococcus urinae CCUG 36881T, Aerococcus urinaeequi CCUG 28094T, Aerococcus urinaehominis CCUG 42038 BT, and Aerococcus viridans CCUG 4311T.</title>
        <authorList>
            <person name="Carkaci D."/>
            <person name="Dargis R."/>
            <person name="Nielsen X.C."/>
            <person name="Skovgaard O."/>
            <person name="Fuursted K."/>
            <person name="Christensen J.J."/>
        </authorList>
    </citation>
    <scope>NUCLEOTIDE SEQUENCE [LARGE SCALE GENOMIC DNA]</scope>
    <source>
        <strain evidence="2 3">CCUG42038B</strain>
    </source>
</reference>